<dbReference type="Proteomes" id="UP000275408">
    <property type="component" value="Unassembled WGS sequence"/>
</dbReference>
<dbReference type="GO" id="GO:0004930">
    <property type="term" value="F:G protein-coupled receptor activity"/>
    <property type="evidence" value="ECO:0007669"/>
    <property type="project" value="UniProtKB-KW"/>
</dbReference>
<dbReference type="SUPFAM" id="SSF81321">
    <property type="entry name" value="Family A G protein-coupled receptor-like"/>
    <property type="match status" value="1"/>
</dbReference>
<feature type="transmembrane region" description="Helical" evidence="8">
    <location>
        <begin position="134"/>
        <end position="152"/>
    </location>
</feature>
<evidence type="ECO:0000256" key="4">
    <source>
        <dbReference type="ARBA" id="ARBA00023040"/>
    </source>
</evidence>
<protein>
    <recommendedName>
        <fullName evidence="9">G-protein coupled receptors family 1 profile domain-containing protein</fullName>
    </recommendedName>
</protein>
<dbReference type="InterPro" id="IPR017452">
    <property type="entry name" value="GPCR_Rhodpsn_7TM"/>
</dbReference>
<dbReference type="InterPro" id="IPR000276">
    <property type="entry name" value="GPCR_Rhodpsn"/>
</dbReference>
<evidence type="ECO:0000256" key="5">
    <source>
        <dbReference type="ARBA" id="ARBA00023136"/>
    </source>
</evidence>
<dbReference type="AlphaFoldDB" id="A0A3M6TZX1"/>
<dbReference type="OMA" id="LLWSKYV"/>
<evidence type="ECO:0000256" key="1">
    <source>
        <dbReference type="ARBA" id="ARBA00004141"/>
    </source>
</evidence>
<evidence type="ECO:0000256" key="3">
    <source>
        <dbReference type="ARBA" id="ARBA00022989"/>
    </source>
</evidence>
<evidence type="ECO:0000313" key="11">
    <source>
        <dbReference type="Proteomes" id="UP000275408"/>
    </source>
</evidence>
<dbReference type="PRINTS" id="PR00237">
    <property type="entry name" value="GPCRRHODOPSN"/>
</dbReference>
<sequence>MGYGGEIGFSMEITSYSPVASVIAVYCLMTIGINIFVCYYIYRKRCLRTSCTALIVANLAAVDVLVSIKDLPLLISVSTTGRWYFEEHWCRSYGLTNVIYIIVAISTLVTITTEQYFRLTESQKSQGNSSRSLPLGYIIAHTTLSYSLSLLWSKYVFISRKAFCEVDWPPSGLGFTLITSCIFLIPVSLLIYNFFGNDSEDDKNSSEKAKLVKLESGENEESDEDKAHSRLQLAICTFLVTWSPYVIESFVTYSSAVPNIVGVVCAFIPIVTTTLIPLWYIKWRRTADKVQLFSSYHIQNC</sequence>
<dbReference type="STRING" id="46731.A0A3M6TZX1"/>
<keyword evidence="3 8" id="KW-1133">Transmembrane helix</keyword>
<keyword evidence="5 8" id="KW-0472">Membrane</keyword>
<dbReference type="PROSITE" id="PS50262">
    <property type="entry name" value="G_PROTEIN_RECEP_F1_2"/>
    <property type="match status" value="1"/>
</dbReference>
<comment type="subcellular location">
    <subcellularLocation>
        <location evidence="1">Membrane</location>
        <topology evidence="1">Multi-pass membrane protein</topology>
    </subcellularLocation>
</comment>
<dbReference type="PANTHER" id="PTHR24240">
    <property type="entry name" value="OPSIN"/>
    <property type="match status" value="1"/>
</dbReference>
<dbReference type="Pfam" id="PF00001">
    <property type="entry name" value="7tm_1"/>
    <property type="match status" value="1"/>
</dbReference>
<feature type="transmembrane region" description="Helical" evidence="8">
    <location>
        <begin position="20"/>
        <end position="42"/>
    </location>
</feature>
<evidence type="ECO:0000256" key="6">
    <source>
        <dbReference type="ARBA" id="ARBA00023170"/>
    </source>
</evidence>
<keyword evidence="2 8" id="KW-0812">Transmembrane</keyword>
<feature type="transmembrane region" description="Helical" evidence="8">
    <location>
        <begin position="259"/>
        <end position="281"/>
    </location>
</feature>
<dbReference type="OrthoDB" id="5967894at2759"/>
<evidence type="ECO:0000313" key="10">
    <source>
        <dbReference type="EMBL" id="RMX46942.1"/>
    </source>
</evidence>
<keyword evidence="6" id="KW-0675">Receptor</keyword>
<reference evidence="10 11" key="1">
    <citation type="journal article" date="2018" name="Sci. Rep.">
        <title>Comparative analysis of the Pocillopora damicornis genome highlights role of immune system in coral evolution.</title>
        <authorList>
            <person name="Cunning R."/>
            <person name="Bay R.A."/>
            <person name="Gillette P."/>
            <person name="Baker A.C."/>
            <person name="Traylor-Knowles N."/>
        </authorList>
    </citation>
    <scope>NUCLEOTIDE SEQUENCE [LARGE SCALE GENOMIC DNA]</scope>
    <source>
        <strain evidence="10">RSMAS</strain>
        <tissue evidence="10">Whole animal</tissue>
    </source>
</reference>
<accession>A0A3M6TZX1</accession>
<comment type="caution">
    <text evidence="10">The sequence shown here is derived from an EMBL/GenBank/DDBJ whole genome shotgun (WGS) entry which is preliminary data.</text>
</comment>
<keyword evidence="4" id="KW-0297">G-protein coupled receptor</keyword>
<keyword evidence="7" id="KW-0807">Transducer</keyword>
<dbReference type="CDD" id="cd00637">
    <property type="entry name" value="7tm_classA_rhodopsin-like"/>
    <property type="match status" value="1"/>
</dbReference>
<dbReference type="Gene3D" id="1.20.1070.10">
    <property type="entry name" value="Rhodopsin 7-helix transmembrane proteins"/>
    <property type="match status" value="1"/>
</dbReference>
<proteinExistence type="predicted"/>
<feature type="transmembrane region" description="Helical" evidence="8">
    <location>
        <begin position="172"/>
        <end position="195"/>
    </location>
</feature>
<evidence type="ECO:0000256" key="2">
    <source>
        <dbReference type="ARBA" id="ARBA00022692"/>
    </source>
</evidence>
<dbReference type="InterPro" id="IPR050125">
    <property type="entry name" value="GPCR_opsins"/>
</dbReference>
<dbReference type="EMBL" id="RCHS01002515">
    <property type="protein sequence ID" value="RMX46942.1"/>
    <property type="molecule type" value="Genomic_DNA"/>
</dbReference>
<name>A0A3M6TZX1_POCDA</name>
<feature type="domain" description="G-protein coupled receptors family 1 profile" evidence="9">
    <location>
        <begin position="33"/>
        <end position="280"/>
    </location>
</feature>
<evidence type="ECO:0000259" key="9">
    <source>
        <dbReference type="PROSITE" id="PS50262"/>
    </source>
</evidence>
<dbReference type="GO" id="GO:0016020">
    <property type="term" value="C:membrane"/>
    <property type="evidence" value="ECO:0007669"/>
    <property type="project" value="UniProtKB-SubCell"/>
</dbReference>
<feature type="transmembrane region" description="Helical" evidence="8">
    <location>
        <begin position="95"/>
        <end position="113"/>
    </location>
</feature>
<evidence type="ECO:0000256" key="7">
    <source>
        <dbReference type="ARBA" id="ARBA00023224"/>
    </source>
</evidence>
<keyword evidence="11" id="KW-1185">Reference proteome</keyword>
<gene>
    <name evidence="10" type="ORF">pdam_00011950</name>
</gene>
<evidence type="ECO:0000256" key="8">
    <source>
        <dbReference type="SAM" id="Phobius"/>
    </source>
</evidence>
<organism evidence="10 11">
    <name type="scientific">Pocillopora damicornis</name>
    <name type="common">Cauliflower coral</name>
    <name type="synonym">Millepora damicornis</name>
    <dbReference type="NCBI Taxonomy" id="46731"/>
    <lineage>
        <taxon>Eukaryota</taxon>
        <taxon>Metazoa</taxon>
        <taxon>Cnidaria</taxon>
        <taxon>Anthozoa</taxon>
        <taxon>Hexacorallia</taxon>
        <taxon>Scleractinia</taxon>
        <taxon>Astrocoeniina</taxon>
        <taxon>Pocilloporidae</taxon>
        <taxon>Pocillopora</taxon>
    </lineage>
</organism>